<accession>A0A511AVU2</accession>
<dbReference type="Proteomes" id="UP000321662">
    <property type="component" value="Unassembled WGS sequence"/>
</dbReference>
<evidence type="ECO:0000313" key="3">
    <source>
        <dbReference type="Proteomes" id="UP000321662"/>
    </source>
</evidence>
<dbReference type="EMBL" id="BJUY01000018">
    <property type="protein sequence ID" value="GEK91762.1"/>
    <property type="molecule type" value="Genomic_DNA"/>
</dbReference>
<keyword evidence="3" id="KW-1185">Reference proteome</keyword>
<name>A0A511AVU2_9LACT</name>
<feature type="transmembrane region" description="Helical" evidence="1">
    <location>
        <begin position="35"/>
        <end position="57"/>
    </location>
</feature>
<evidence type="ECO:0000256" key="1">
    <source>
        <dbReference type="SAM" id="Phobius"/>
    </source>
</evidence>
<keyword evidence="1" id="KW-0472">Membrane</keyword>
<keyword evidence="1" id="KW-1133">Transmembrane helix</keyword>
<protein>
    <submittedName>
        <fullName evidence="2">Uncharacterized protein</fullName>
    </submittedName>
</protein>
<comment type="caution">
    <text evidence="2">The sequence shown here is derived from an EMBL/GenBank/DDBJ whole genome shotgun (WGS) entry which is preliminary data.</text>
</comment>
<reference evidence="2 3" key="1">
    <citation type="submission" date="2019-07" db="EMBL/GenBank/DDBJ databases">
        <title>Whole genome shotgun sequence of Alkalibacterium kapii NBRC 103247.</title>
        <authorList>
            <person name="Hosoyama A."/>
            <person name="Uohara A."/>
            <person name="Ohji S."/>
            <person name="Ichikawa N."/>
        </authorList>
    </citation>
    <scope>NUCLEOTIDE SEQUENCE [LARGE SCALE GENOMIC DNA]</scope>
    <source>
        <strain evidence="2 3">NBRC 103247</strain>
    </source>
</reference>
<proteinExistence type="predicted"/>
<gene>
    <name evidence="2" type="ORF">AKA01nite_13840</name>
</gene>
<evidence type="ECO:0000313" key="2">
    <source>
        <dbReference type="EMBL" id="GEK91762.1"/>
    </source>
</evidence>
<keyword evidence="1" id="KW-0812">Transmembrane</keyword>
<sequence length="65" mass="7616">MFVPYARLSLIKVKEFAIEAKTYVVKKVKQVNSKLYNNSIMILTLLLSVLLLLDYLISMRILKKR</sequence>
<organism evidence="2 3">
    <name type="scientific">Alkalibacterium kapii</name>
    <dbReference type="NCBI Taxonomy" id="426704"/>
    <lineage>
        <taxon>Bacteria</taxon>
        <taxon>Bacillati</taxon>
        <taxon>Bacillota</taxon>
        <taxon>Bacilli</taxon>
        <taxon>Lactobacillales</taxon>
        <taxon>Carnobacteriaceae</taxon>
        <taxon>Alkalibacterium</taxon>
    </lineage>
</organism>
<dbReference type="AlphaFoldDB" id="A0A511AVU2"/>